<dbReference type="Proteomes" id="UP000000226">
    <property type="component" value="Chromosome 6"/>
</dbReference>
<feature type="non-terminal residue" evidence="7">
    <location>
        <position position="1"/>
    </location>
</feature>
<dbReference type="Gene3D" id="3.30.1330.80">
    <property type="entry name" value="Hypothetical protein, similar to alpha- acetolactate decarboxylase, domain 2"/>
    <property type="match status" value="1"/>
</dbReference>
<organism evidence="7 8">
    <name type="scientific">Phaseolus vulgaris</name>
    <name type="common">Kidney bean</name>
    <name type="synonym">French bean</name>
    <dbReference type="NCBI Taxonomy" id="3885"/>
    <lineage>
        <taxon>Eukaryota</taxon>
        <taxon>Viridiplantae</taxon>
        <taxon>Streptophyta</taxon>
        <taxon>Embryophyta</taxon>
        <taxon>Tracheophyta</taxon>
        <taxon>Spermatophyta</taxon>
        <taxon>Magnoliopsida</taxon>
        <taxon>eudicotyledons</taxon>
        <taxon>Gunneridae</taxon>
        <taxon>Pentapetalae</taxon>
        <taxon>rosids</taxon>
        <taxon>fabids</taxon>
        <taxon>Fabales</taxon>
        <taxon>Fabaceae</taxon>
        <taxon>Papilionoideae</taxon>
        <taxon>50 kb inversion clade</taxon>
        <taxon>NPAAA clade</taxon>
        <taxon>indigoferoid/millettioid clade</taxon>
        <taxon>Phaseoleae</taxon>
        <taxon>Phaseolus</taxon>
    </lineage>
</organism>
<dbReference type="STRING" id="3885.V7BN88"/>
<accession>V7BN88</accession>
<protein>
    <recommendedName>
        <fullName evidence="6">PPC domain-containing protein</fullName>
    </recommendedName>
</protein>
<dbReference type="Pfam" id="PF03479">
    <property type="entry name" value="PCC"/>
    <property type="match status" value="1"/>
</dbReference>
<evidence type="ECO:0000256" key="5">
    <source>
        <dbReference type="SAM" id="MobiDB-lite"/>
    </source>
</evidence>
<dbReference type="SMR" id="V7BN88"/>
<dbReference type="EMBL" id="CM002293">
    <property type="protein sequence ID" value="ESW18031.1"/>
    <property type="molecule type" value="Genomic_DNA"/>
</dbReference>
<dbReference type="InterPro" id="IPR005175">
    <property type="entry name" value="PPC_dom"/>
</dbReference>
<dbReference type="PANTHER" id="PTHR31100:SF63">
    <property type="entry name" value="AT-HOOK MOTIF NUCLEAR-LOCALIZED PROTEIN"/>
    <property type="match status" value="1"/>
</dbReference>
<evidence type="ECO:0000256" key="3">
    <source>
        <dbReference type="ARBA" id="ARBA00023163"/>
    </source>
</evidence>
<evidence type="ECO:0000256" key="4">
    <source>
        <dbReference type="ARBA" id="ARBA00023242"/>
    </source>
</evidence>
<dbReference type="Gramene" id="ESW18031">
    <property type="protein sequence ID" value="ESW18031"/>
    <property type="gene ID" value="PHAVU_006G007300g"/>
</dbReference>
<dbReference type="AlphaFoldDB" id="V7BN88"/>
<dbReference type="CDD" id="cd11378">
    <property type="entry name" value="DUF296"/>
    <property type="match status" value="1"/>
</dbReference>
<evidence type="ECO:0000256" key="2">
    <source>
        <dbReference type="ARBA" id="ARBA00023125"/>
    </source>
</evidence>
<keyword evidence="8" id="KW-1185">Reference proteome</keyword>
<evidence type="ECO:0000313" key="7">
    <source>
        <dbReference type="EMBL" id="ESW18031.1"/>
    </source>
</evidence>
<reference evidence="8" key="1">
    <citation type="journal article" date="2014" name="Nat. Genet.">
        <title>A reference genome for common bean and genome-wide analysis of dual domestications.</title>
        <authorList>
            <person name="Schmutz J."/>
            <person name="McClean P.E."/>
            <person name="Mamidi S."/>
            <person name="Wu G.A."/>
            <person name="Cannon S.B."/>
            <person name="Grimwood J."/>
            <person name="Jenkins J."/>
            <person name="Shu S."/>
            <person name="Song Q."/>
            <person name="Chavarro C."/>
            <person name="Torres-Torres M."/>
            <person name="Geffroy V."/>
            <person name="Moghaddam S.M."/>
            <person name="Gao D."/>
            <person name="Abernathy B."/>
            <person name="Barry K."/>
            <person name="Blair M."/>
            <person name="Brick M.A."/>
            <person name="Chovatia M."/>
            <person name="Gepts P."/>
            <person name="Goodstein D.M."/>
            <person name="Gonzales M."/>
            <person name="Hellsten U."/>
            <person name="Hyten D.L."/>
            <person name="Jia G."/>
            <person name="Kelly J.D."/>
            <person name="Kudrna D."/>
            <person name="Lee R."/>
            <person name="Richard M.M."/>
            <person name="Miklas P.N."/>
            <person name="Osorno J.M."/>
            <person name="Rodrigues J."/>
            <person name="Thareau V."/>
            <person name="Urrea C.A."/>
            <person name="Wang M."/>
            <person name="Yu Y."/>
            <person name="Zhang M."/>
            <person name="Wing R.A."/>
            <person name="Cregan P.B."/>
            <person name="Rokhsar D.S."/>
            <person name="Jackson S.A."/>
        </authorList>
    </citation>
    <scope>NUCLEOTIDE SEQUENCE [LARGE SCALE GENOMIC DNA]</scope>
    <source>
        <strain evidence="8">cv. G19833</strain>
    </source>
</reference>
<dbReference type="GO" id="GO:0005634">
    <property type="term" value="C:nucleus"/>
    <property type="evidence" value="ECO:0007669"/>
    <property type="project" value="TreeGrafter"/>
</dbReference>
<name>V7BN88_PHAVU</name>
<keyword evidence="1" id="KW-0805">Transcription regulation</keyword>
<feature type="compositionally biased region" description="Acidic residues" evidence="5">
    <location>
        <begin position="167"/>
        <end position="180"/>
    </location>
</feature>
<dbReference type="InterPro" id="IPR014476">
    <property type="entry name" value="AHL15-29"/>
</dbReference>
<keyword evidence="3" id="KW-0804">Transcription</keyword>
<evidence type="ECO:0000259" key="6">
    <source>
        <dbReference type="PROSITE" id="PS51742"/>
    </source>
</evidence>
<dbReference type="GO" id="GO:0003700">
    <property type="term" value="F:DNA-binding transcription factor activity"/>
    <property type="evidence" value="ECO:0007669"/>
    <property type="project" value="TreeGrafter"/>
</dbReference>
<dbReference type="PROSITE" id="PS51742">
    <property type="entry name" value="PPC"/>
    <property type="match status" value="1"/>
</dbReference>
<dbReference type="GO" id="GO:0003680">
    <property type="term" value="F:minor groove of adenine-thymine-rich DNA binding"/>
    <property type="evidence" value="ECO:0007669"/>
    <property type="project" value="InterPro"/>
</dbReference>
<feature type="domain" description="PPC" evidence="6">
    <location>
        <begin position="32"/>
        <end position="183"/>
    </location>
</feature>
<evidence type="ECO:0000313" key="8">
    <source>
        <dbReference type="Proteomes" id="UP000000226"/>
    </source>
</evidence>
<keyword evidence="4" id="KW-0539">Nucleus</keyword>
<evidence type="ECO:0000256" key="1">
    <source>
        <dbReference type="ARBA" id="ARBA00023015"/>
    </source>
</evidence>
<feature type="region of interest" description="Disordered" evidence="5">
    <location>
        <begin position="167"/>
        <end position="195"/>
    </location>
</feature>
<dbReference type="OrthoDB" id="1432710at2759"/>
<proteinExistence type="predicted"/>
<gene>
    <name evidence="7" type="ORF">PHAVU_006G007300g</name>
</gene>
<keyword evidence="2" id="KW-0238">DNA-binding</keyword>
<sequence>DFPPQNFLSANSDSESFREHQIGSSSHIPPPPPPTTRLVIIKVASGCDIIESIFDVARRNQTSLAIQSVFGTIASVTLRNIANVVPAIVAYGPFNILSLTGCYFYDNQYTLFPEATPPPSFFFGIHFSTSHGRVFCGNVGGRVIAYKEVILTIFTFKNPRILKYVPEGEESDDEDDDENYNENCSEDPINFNNNGDDLTTFNYSN</sequence>
<dbReference type="PANTHER" id="PTHR31100">
    <property type="entry name" value="AT-HOOK MOTIF NUCLEAR-LOCALIZED PROTEIN 15"/>
    <property type="match status" value="1"/>
</dbReference>
<dbReference type="SUPFAM" id="SSF117856">
    <property type="entry name" value="AF0104/ALDC/Ptd012-like"/>
    <property type="match status" value="1"/>
</dbReference>